<gene>
    <name evidence="1" type="ORF">E6W36_11825</name>
</gene>
<accession>A0A4D7C8U4</accession>
<evidence type="ECO:0000313" key="2">
    <source>
        <dbReference type="Proteomes" id="UP000298714"/>
    </source>
</evidence>
<reference evidence="2" key="1">
    <citation type="submission" date="2019-04" db="EMBL/GenBank/DDBJ databases">
        <title>Complete genome sequence of Sphingomonas sp. W1-2-3.</title>
        <authorList>
            <person name="Im W.T."/>
        </authorList>
    </citation>
    <scope>NUCLEOTIDE SEQUENCE [LARGE SCALE GENOMIC DNA]</scope>
    <source>
        <strain evidence="2">W1-2-3</strain>
    </source>
</reference>
<evidence type="ECO:0000313" key="1">
    <source>
        <dbReference type="EMBL" id="QCI79948.1"/>
    </source>
</evidence>
<proteinExistence type="predicted"/>
<keyword evidence="2" id="KW-1185">Reference proteome</keyword>
<name>A0A4D7C8U4_9SPHN</name>
<organism evidence="1 2">
    <name type="scientific">Hankyongella ginsenosidimutans</name>
    <dbReference type="NCBI Taxonomy" id="1763828"/>
    <lineage>
        <taxon>Bacteria</taxon>
        <taxon>Pseudomonadati</taxon>
        <taxon>Pseudomonadota</taxon>
        <taxon>Alphaproteobacteria</taxon>
        <taxon>Sphingomonadales</taxon>
        <taxon>Sphingomonadaceae</taxon>
        <taxon>Hankyongella</taxon>
    </lineage>
</organism>
<dbReference type="RefSeq" id="WP_222872792.1">
    <property type="nucleotide sequence ID" value="NZ_CP039704.1"/>
</dbReference>
<dbReference type="AlphaFoldDB" id="A0A4D7C8U4"/>
<dbReference type="EMBL" id="CP039704">
    <property type="protein sequence ID" value="QCI79948.1"/>
    <property type="molecule type" value="Genomic_DNA"/>
</dbReference>
<dbReference type="KEGG" id="hgn:E6W36_11825"/>
<dbReference type="Proteomes" id="UP000298714">
    <property type="component" value="Chromosome"/>
</dbReference>
<protein>
    <submittedName>
        <fullName evidence="1">Uncharacterized protein</fullName>
    </submittedName>
</protein>
<sequence>MPTVTLTRSAETAPLTPYSAGSRLLVLGANIQQDGVLRAPLGEIVLGSATPVRVFDGLVSTVNTPFPVTQQLSVGPGSITSVSANGLLIPYGTTTDQTEYFFAPTSGSDLRTLAESGLDLRASLTLAGNAISVDAGAEVDLSGGGDAYGYEFISGVGGSRDVLNSVNTDVFSSNNYDPDTGIGFQFPDGRQVYAVVPSCAMRQWRCRTPFFRTPTPVLPAPVTIPYASSQVGRRVYLEASPGLAAGWYTLLPAQYALLPGGFRVVEQSSTGIAGQSRQLQGGATLVAGRYGLGNSEESQIRVFNVQSQEVFRQSSNIALTSFSSAVESANVRAGRAVPQLPRDAARLTINPVNTLQIDAAFLAQAAQGGRGSQVDITGTSIFISDTGTGGGDAVVALSSRALTNLNAGSLLIGGTRSQNSDGSTSLDISADQITLQNSASAPLVAGEVLLAVDGAGSAIVLADGAVISTDLRVSVADTSPYIIDGAADGLTGKGALVRVANGPERTVQRLNVEDTASPASLTAGLATLSGTSVALLSTGTSSLDPLLDISAENLSIGAGTIELIASADQAPTPGRLSLTPELLQSFARAESLTLNSLNAITIFSGAYSFGTLTLDTPSLALAGTGDVALNVADLSLQNSASSVASPTAAVDGATLSVTTRDLALNDGAFSFAGFEAVNVAATDGVFYQGKGSLGAGSAALAITTPILVDRAVDIAIGEAARPIDYTISTAGALSITGRAGAAAALPDGTPGRR</sequence>